<proteinExistence type="predicted"/>
<sequence length="283" mass="33075">MNHPEWYHRANDVQRYDAECIMAEYAPKLQWLPQGGDSLIDLGSGSGDVFFDFIYPQMPENFQRMVCSDISAKMVNFARNQYGHFKGVEFKVFDMGSERGVPLNMKGQFDHVTSFYAMMYPRSLRQTFRNIYDFLKPQGGDCLLVTVTYHPTFEAYRRLSQIEKWSQYMIDVESFMPQQMFSPDPKRDFIDFLQEAGFTDYQVDIRNKIFPYKSLNVFRNNMVAVNPFIDRIPTDLQSDFINDFLSCVCEILGLNIEEVDFNDTFPIPYALAVIYAKKSNNIC</sequence>
<dbReference type="AlphaFoldDB" id="A0A1I8MNI4"/>
<dbReference type="PANTHER" id="PTHR43861:SF1">
    <property type="entry name" value="TRANS-ACONITATE 2-METHYLTRANSFERASE"/>
    <property type="match status" value="1"/>
</dbReference>
<protein>
    <submittedName>
        <fullName evidence="3">Juvenile hormone acid O-methyltransferase-like</fullName>
    </submittedName>
</protein>
<dbReference type="InterPro" id="IPR029063">
    <property type="entry name" value="SAM-dependent_MTases_sf"/>
</dbReference>
<dbReference type="PANTHER" id="PTHR43861">
    <property type="entry name" value="TRANS-ACONITATE 2-METHYLTRANSFERASE-RELATED"/>
    <property type="match status" value="1"/>
</dbReference>
<reference evidence="3" key="2">
    <citation type="submission" date="2025-04" db="UniProtKB">
        <authorList>
            <consortium name="RefSeq"/>
        </authorList>
    </citation>
    <scope>IDENTIFICATION</scope>
    <source>
        <strain evidence="3">Aabys</strain>
    </source>
</reference>
<dbReference type="OrthoDB" id="8300214at2759"/>
<evidence type="ECO:0000313" key="2">
    <source>
        <dbReference type="Proteomes" id="UP001652621"/>
    </source>
</evidence>
<dbReference type="EnsemblMetazoa" id="MDOA006837-RA">
    <property type="protein sequence ID" value="MDOA006837-PA"/>
    <property type="gene ID" value="MDOA006837"/>
</dbReference>
<dbReference type="GeneID" id="101894420"/>
<evidence type="ECO:0000313" key="3">
    <source>
        <dbReference type="RefSeq" id="XP_005179566.1"/>
    </source>
</evidence>
<gene>
    <name evidence="1" type="primary">101894420</name>
    <name evidence="3" type="synonym">LOC101894420</name>
</gene>
<organism evidence="1">
    <name type="scientific">Musca domestica</name>
    <name type="common">House fly</name>
    <dbReference type="NCBI Taxonomy" id="7370"/>
    <lineage>
        <taxon>Eukaryota</taxon>
        <taxon>Metazoa</taxon>
        <taxon>Ecdysozoa</taxon>
        <taxon>Arthropoda</taxon>
        <taxon>Hexapoda</taxon>
        <taxon>Insecta</taxon>
        <taxon>Pterygota</taxon>
        <taxon>Neoptera</taxon>
        <taxon>Endopterygota</taxon>
        <taxon>Diptera</taxon>
        <taxon>Brachycera</taxon>
        <taxon>Muscomorpha</taxon>
        <taxon>Muscoidea</taxon>
        <taxon>Muscidae</taxon>
        <taxon>Musca</taxon>
    </lineage>
</organism>
<dbReference type="CDD" id="cd02440">
    <property type="entry name" value="AdoMet_MTases"/>
    <property type="match status" value="1"/>
</dbReference>
<dbReference type="Pfam" id="PF13489">
    <property type="entry name" value="Methyltransf_23"/>
    <property type="match status" value="1"/>
</dbReference>
<keyword evidence="2" id="KW-1185">Reference proteome</keyword>
<dbReference type="Proteomes" id="UP001652621">
    <property type="component" value="Unplaced"/>
</dbReference>
<dbReference type="Gene3D" id="3.40.50.150">
    <property type="entry name" value="Vaccinia Virus protein VP39"/>
    <property type="match status" value="1"/>
</dbReference>
<dbReference type="RefSeq" id="XP_005179566.1">
    <property type="nucleotide sequence ID" value="XM_005179509.2"/>
</dbReference>
<dbReference type="STRING" id="7370.A0A1I8MNI4"/>
<dbReference type="KEGG" id="mde:101894420"/>
<evidence type="ECO:0000313" key="1">
    <source>
        <dbReference type="EnsemblMetazoa" id="MDOA006837-PA"/>
    </source>
</evidence>
<dbReference type="SUPFAM" id="SSF53335">
    <property type="entry name" value="S-adenosyl-L-methionine-dependent methyltransferases"/>
    <property type="match status" value="1"/>
</dbReference>
<dbReference type="eggNOG" id="ENOG502S1MZ">
    <property type="taxonomic scope" value="Eukaryota"/>
</dbReference>
<name>A0A1I8MNI4_MUSDO</name>
<reference evidence="1" key="1">
    <citation type="submission" date="2020-05" db="UniProtKB">
        <authorList>
            <consortium name="EnsemblMetazoa"/>
        </authorList>
    </citation>
    <scope>IDENTIFICATION</scope>
    <source>
        <strain evidence="1">Aabys</strain>
    </source>
</reference>
<dbReference type="VEuPathDB" id="VectorBase:MDOMA2_019884"/>
<dbReference type="VEuPathDB" id="VectorBase:MDOA006837"/>
<accession>A0A1I8MNI4</accession>